<dbReference type="Gene3D" id="3.40.630.30">
    <property type="match status" value="1"/>
</dbReference>
<feature type="domain" description="N-acetyltransferase" evidence="1">
    <location>
        <begin position="15"/>
        <end position="197"/>
    </location>
</feature>
<dbReference type="Proteomes" id="UP001320898">
    <property type="component" value="Unassembled WGS sequence"/>
</dbReference>
<dbReference type="InterPro" id="IPR000182">
    <property type="entry name" value="GNAT_dom"/>
</dbReference>
<dbReference type="AlphaFoldDB" id="A0AAW5R4S8"/>
<sequence>MGVEITTLSGDGVAPIIAPIIDGLARLRISVFRDFPYLYAGDRAYEARYIGDFVAIPGAAVVAAMDGGRLVGAATCAPLAGEVAAFRRPFEDAGMDVSRFCYFGESVLDPAYRGQGIGHRFFDGREAHARALGLDHATFCAVIRPEDHPMRPAGYRPLDAFWTKRGYGKVDGLVGRFSWTDIGAEAETDKPMQFWTRAL</sequence>
<gene>
    <name evidence="2" type="ORF">MUB46_23245</name>
</gene>
<dbReference type="InterPro" id="IPR016181">
    <property type="entry name" value="Acyl_CoA_acyltransferase"/>
</dbReference>
<dbReference type="SUPFAM" id="SSF55729">
    <property type="entry name" value="Acyl-CoA N-acyltransferases (Nat)"/>
    <property type="match status" value="1"/>
</dbReference>
<evidence type="ECO:0000313" key="3">
    <source>
        <dbReference type="Proteomes" id="UP001320898"/>
    </source>
</evidence>
<dbReference type="Pfam" id="PF00583">
    <property type="entry name" value="Acetyltransf_1"/>
    <property type="match status" value="1"/>
</dbReference>
<name>A0AAW5R4S8_9HYPH</name>
<dbReference type="CDD" id="cd04301">
    <property type="entry name" value="NAT_SF"/>
    <property type="match status" value="1"/>
</dbReference>
<dbReference type="RefSeq" id="WP_261618373.1">
    <property type="nucleotide sequence ID" value="NZ_JALIDZ010000015.1"/>
</dbReference>
<comment type="caution">
    <text evidence="2">The sequence shown here is derived from an EMBL/GenBank/DDBJ whole genome shotgun (WGS) entry which is preliminary data.</text>
</comment>
<keyword evidence="3" id="KW-1185">Reference proteome</keyword>
<proteinExistence type="predicted"/>
<dbReference type="PROSITE" id="PS51186">
    <property type="entry name" value="GNAT"/>
    <property type="match status" value="1"/>
</dbReference>
<protein>
    <submittedName>
        <fullName evidence="2">GNAT family N-acetyltransferase</fullName>
    </submittedName>
</protein>
<evidence type="ECO:0000259" key="1">
    <source>
        <dbReference type="PROSITE" id="PS51186"/>
    </source>
</evidence>
<dbReference type="EMBL" id="JALIDZ010000015">
    <property type="protein sequence ID" value="MCT8974784.1"/>
    <property type="molecule type" value="Genomic_DNA"/>
</dbReference>
<evidence type="ECO:0000313" key="2">
    <source>
        <dbReference type="EMBL" id="MCT8974784.1"/>
    </source>
</evidence>
<reference evidence="2 3" key="1">
    <citation type="submission" date="2022-04" db="EMBL/GenBank/DDBJ databases">
        <authorList>
            <person name="Ye Y.-Q."/>
            <person name="Du Z.-J."/>
        </authorList>
    </citation>
    <scope>NUCLEOTIDE SEQUENCE [LARGE SCALE GENOMIC DNA]</scope>
    <source>
        <strain evidence="2 3">A6E488</strain>
    </source>
</reference>
<organism evidence="2 3">
    <name type="scientific">Microbaculum marinisediminis</name>
    <dbReference type="NCBI Taxonomy" id="2931392"/>
    <lineage>
        <taxon>Bacteria</taxon>
        <taxon>Pseudomonadati</taxon>
        <taxon>Pseudomonadota</taxon>
        <taxon>Alphaproteobacteria</taxon>
        <taxon>Hyphomicrobiales</taxon>
        <taxon>Tepidamorphaceae</taxon>
        <taxon>Microbaculum</taxon>
    </lineage>
</organism>
<accession>A0AAW5R4S8</accession>
<dbReference type="GO" id="GO:0016747">
    <property type="term" value="F:acyltransferase activity, transferring groups other than amino-acyl groups"/>
    <property type="evidence" value="ECO:0007669"/>
    <property type="project" value="InterPro"/>
</dbReference>